<feature type="transmembrane region" description="Helical" evidence="1">
    <location>
        <begin position="73"/>
        <end position="96"/>
    </location>
</feature>
<reference evidence="2 3" key="1">
    <citation type="submission" date="2022-04" db="EMBL/GenBank/DDBJ databases">
        <title>Streptomyces sp. nov. LCR6-01 isolated from Lichen of Dirinaria sp.</title>
        <authorList>
            <person name="Kanchanasin P."/>
            <person name="Tanasupawat S."/>
            <person name="Phongsopitanun W."/>
        </authorList>
    </citation>
    <scope>NUCLEOTIDE SEQUENCE [LARGE SCALE GENOMIC DNA]</scope>
    <source>
        <strain evidence="2 3">LCR6-01</strain>
    </source>
</reference>
<sequence>MAWKKNVRAGVLSVLAPTGASPPTHYVSEGCSGDLNGRLEELNALLSAITSTMPEAKGPADSKAHKRLSSLRLAAVMGSFVSAAVSAGLAAVALAADTRWPILVIGLVSAFSLVAVAFFLAALRFSLDRRMRRNSELYATLHSLADERVEDLTVNRLVRKSQTDPTAALTLLMQIVAEYGQASGLRDGTADADHHHDTARRVMQSVDPSHPVKQTLTLMVSDLQEKSA</sequence>
<keyword evidence="1" id="KW-0812">Transmembrane</keyword>
<dbReference type="EMBL" id="JALPTH010000028">
    <property type="protein sequence ID" value="MCK8680562.1"/>
    <property type="molecule type" value="Genomic_DNA"/>
</dbReference>
<protein>
    <submittedName>
        <fullName evidence="2">Uncharacterized protein</fullName>
    </submittedName>
</protein>
<keyword evidence="1" id="KW-1133">Transmembrane helix</keyword>
<evidence type="ECO:0000313" key="2">
    <source>
        <dbReference type="EMBL" id="MCK8680562.1"/>
    </source>
</evidence>
<evidence type="ECO:0000313" key="3">
    <source>
        <dbReference type="Proteomes" id="UP001522868"/>
    </source>
</evidence>
<feature type="transmembrane region" description="Helical" evidence="1">
    <location>
        <begin position="102"/>
        <end position="123"/>
    </location>
</feature>
<name>A0ABT0IGV7_9ACTN</name>
<keyword evidence="3" id="KW-1185">Reference proteome</keyword>
<dbReference type="RefSeq" id="WP_248636379.1">
    <property type="nucleotide sequence ID" value="NZ_JALPTH010000028.1"/>
</dbReference>
<organism evidence="2 3">
    <name type="scientific">Streptomyces lichenis</name>
    <dbReference type="NCBI Taxonomy" id="2306967"/>
    <lineage>
        <taxon>Bacteria</taxon>
        <taxon>Bacillati</taxon>
        <taxon>Actinomycetota</taxon>
        <taxon>Actinomycetes</taxon>
        <taxon>Kitasatosporales</taxon>
        <taxon>Streptomycetaceae</taxon>
        <taxon>Streptomyces</taxon>
    </lineage>
</organism>
<keyword evidence="1" id="KW-0472">Membrane</keyword>
<evidence type="ECO:0000256" key="1">
    <source>
        <dbReference type="SAM" id="Phobius"/>
    </source>
</evidence>
<accession>A0ABT0IGV7</accession>
<gene>
    <name evidence="2" type="ORF">M1O15_24820</name>
</gene>
<dbReference type="Proteomes" id="UP001522868">
    <property type="component" value="Unassembled WGS sequence"/>
</dbReference>
<comment type="caution">
    <text evidence="2">The sequence shown here is derived from an EMBL/GenBank/DDBJ whole genome shotgun (WGS) entry which is preliminary data.</text>
</comment>
<proteinExistence type="predicted"/>